<evidence type="ECO:0000256" key="1">
    <source>
        <dbReference type="ARBA" id="ARBA00001946"/>
    </source>
</evidence>
<feature type="binding site" evidence="5">
    <location>
        <position position="121"/>
    </location>
    <ligand>
        <name>Mg(2+)</name>
        <dbReference type="ChEBI" id="CHEBI:18420"/>
    </ligand>
</feature>
<protein>
    <submittedName>
        <fullName evidence="7">CoA ester lyase</fullName>
    </submittedName>
</protein>
<comment type="cofactor">
    <cofactor evidence="1">
        <name>Mg(2+)</name>
        <dbReference type="ChEBI" id="CHEBI:18420"/>
    </cofactor>
</comment>
<dbReference type="InterPro" id="IPR011206">
    <property type="entry name" value="Citrate_lyase_beta/mcl1/mcl2"/>
</dbReference>
<feature type="binding site" evidence="5">
    <location>
        <position position="147"/>
    </location>
    <ligand>
        <name>Mg(2+)</name>
        <dbReference type="ChEBI" id="CHEBI:18420"/>
    </ligand>
</feature>
<dbReference type="Proteomes" id="UP000776650">
    <property type="component" value="Unassembled WGS sequence"/>
</dbReference>
<dbReference type="EMBL" id="DYXM01000142">
    <property type="protein sequence ID" value="HJE90839.1"/>
    <property type="molecule type" value="Genomic_DNA"/>
</dbReference>
<name>A0A921F665_9ACTN</name>
<dbReference type="PANTHER" id="PTHR32308:SF10">
    <property type="entry name" value="CITRATE LYASE SUBUNIT BETA"/>
    <property type="match status" value="1"/>
</dbReference>
<proteinExistence type="predicted"/>
<reference evidence="7" key="1">
    <citation type="journal article" date="2021" name="PeerJ">
        <title>Extensive microbial diversity within the chicken gut microbiome revealed by metagenomics and culture.</title>
        <authorList>
            <person name="Gilroy R."/>
            <person name="Ravi A."/>
            <person name="Getino M."/>
            <person name="Pursley I."/>
            <person name="Horton D.L."/>
            <person name="Alikhan N.F."/>
            <person name="Baker D."/>
            <person name="Gharbi K."/>
            <person name="Hall N."/>
            <person name="Watson M."/>
            <person name="Adriaenssens E.M."/>
            <person name="Foster-Nyarko E."/>
            <person name="Jarju S."/>
            <person name="Secka A."/>
            <person name="Antonio M."/>
            <person name="Oren A."/>
            <person name="Chaudhuri R.R."/>
            <person name="La Ragione R."/>
            <person name="Hildebrand F."/>
            <person name="Pallen M.J."/>
        </authorList>
    </citation>
    <scope>NUCLEOTIDE SEQUENCE</scope>
    <source>
        <strain evidence="7">ChiGjej1B1-18357</strain>
    </source>
</reference>
<dbReference type="SUPFAM" id="SSF51621">
    <property type="entry name" value="Phosphoenolpyruvate/pyruvate domain"/>
    <property type="match status" value="1"/>
</dbReference>
<feature type="domain" description="HpcH/HpaI aldolase/citrate lyase" evidence="6">
    <location>
        <begin position="14"/>
        <end position="229"/>
    </location>
</feature>
<dbReference type="GO" id="GO:0000287">
    <property type="term" value="F:magnesium ion binding"/>
    <property type="evidence" value="ECO:0007669"/>
    <property type="project" value="TreeGrafter"/>
</dbReference>
<dbReference type="InterPro" id="IPR015813">
    <property type="entry name" value="Pyrv/PenolPyrv_kinase-like_dom"/>
</dbReference>
<dbReference type="AlphaFoldDB" id="A0A921F665"/>
<dbReference type="InterPro" id="IPR040442">
    <property type="entry name" value="Pyrv_kinase-like_dom_sf"/>
</dbReference>
<evidence type="ECO:0000256" key="2">
    <source>
        <dbReference type="ARBA" id="ARBA00022723"/>
    </source>
</evidence>
<evidence type="ECO:0000256" key="3">
    <source>
        <dbReference type="ARBA" id="ARBA00022842"/>
    </source>
</evidence>
<evidence type="ECO:0000259" key="6">
    <source>
        <dbReference type="Pfam" id="PF03328"/>
    </source>
</evidence>
<comment type="caution">
    <text evidence="7">The sequence shown here is derived from an EMBL/GenBank/DDBJ whole genome shotgun (WGS) entry which is preliminary data.</text>
</comment>
<dbReference type="Gene3D" id="3.20.20.60">
    <property type="entry name" value="Phosphoenolpyruvate-binding domains"/>
    <property type="match status" value="1"/>
</dbReference>
<reference evidence="7" key="2">
    <citation type="submission" date="2021-09" db="EMBL/GenBank/DDBJ databases">
        <authorList>
            <person name="Gilroy R."/>
        </authorList>
    </citation>
    <scope>NUCLEOTIDE SEQUENCE</scope>
    <source>
        <strain evidence="7">ChiGjej1B1-18357</strain>
    </source>
</reference>
<keyword evidence="7" id="KW-0456">Lyase</keyword>
<dbReference type="PANTHER" id="PTHR32308">
    <property type="entry name" value="LYASE BETA SUBUNIT, PUTATIVE (AFU_ORTHOLOGUE AFUA_4G13030)-RELATED"/>
    <property type="match status" value="1"/>
</dbReference>
<dbReference type="Pfam" id="PF03328">
    <property type="entry name" value="HpcH_HpaI"/>
    <property type="match status" value="1"/>
</dbReference>
<sequence length="288" mass="30344">MIVKPTWRPPGPALLFCPADRPERFAKALERADGVILDLEDAVAPERRREAREALLSAAGELDPGRYMVRLNAVDTPDFAQDAETAKQMGASAVMLAKTESADDVRDAARASGADVIALIETPRGVVNAAEIAGTVGCVGMMWGAEDLVAAMGGATSRFQPEEVELGRTADEYRDVPRHARSAVALAAAAFGPFAIDSVHLDIADTAGLRAEAVDAVALGYAATACIHPSQVEVIREAYAPPAAEVEWARKVLAAAEENGGVFKLDGRMVDGPVIAQAEATMRRAENA</sequence>
<organism evidence="7 8">
    <name type="scientific">Dietzia timorensis</name>
    <dbReference type="NCBI Taxonomy" id="499555"/>
    <lineage>
        <taxon>Bacteria</taxon>
        <taxon>Bacillati</taxon>
        <taxon>Actinomycetota</taxon>
        <taxon>Actinomycetes</taxon>
        <taxon>Mycobacteriales</taxon>
        <taxon>Dietziaceae</taxon>
        <taxon>Dietzia</taxon>
    </lineage>
</organism>
<evidence type="ECO:0000313" key="8">
    <source>
        <dbReference type="Proteomes" id="UP000776650"/>
    </source>
</evidence>
<dbReference type="InterPro" id="IPR005000">
    <property type="entry name" value="Aldolase/citrate-lyase_domain"/>
</dbReference>
<dbReference type="GO" id="GO:0006107">
    <property type="term" value="P:oxaloacetate metabolic process"/>
    <property type="evidence" value="ECO:0007669"/>
    <property type="project" value="TreeGrafter"/>
</dbReference>
<keyword evidence="3 5" id="KW-0460">Magnesium</keyword>
<dbReference type="PIRSF" id="PIRSF015582">
    <property type="entry name" value="Cit_lyase_B"/>
    <property type="match status" value="1"/>
</dbReference>
<dbReference type="GO" id="GO:0016829">
    <property type="term" value="F:lyase activity"/>
    <property type="evidence" value="ECO:0007669"/>
    <property type="project" value="UniProtKB-KW"/>
</dbReference>
<evidence type="ECO:0000256" key="4">
    <source>
        <dbReference type="PIRSR" id="PIRSR015582-1"/>
    </source>
</evidence>
<evidence type="ECO:0000313" key="7">
    <source>
        <dbReference type="EMBL" id="HJE90839.1"/>
    </source>
</evidence>
<evidence type="ECO:0000256" key="5">
    <source>
        <dbReference type="PIRSR" id="PIRSR015582-2"/>
    </source>
</evidence>
<dbReference type="RefSeq" id="WP_303912206.1">
    <property type="nucleotide sequence ID" value="NZ_DYXM01000142.1"/>
</dbReference>
<keyword evidence="2 5" id="KW-0479">Metal-binding</keyword>
<feature type="binding site" evidence="4">
    <location>
        <position position="70"/>
    </location>
    <ligand>
        <name>substrate</name>
    </ligand>
</feature>
<gene>
    <name evidence="7" type="ORF">K8V11_07505</name>
</gene>
<feature type="binding site" evidence="4">
    <location>
        <position position="121"/>
    </location>
    <ligand>
        <name>substrate</name>
    </ligand>
</feature>
<accession>A0A921F665</accession>